<dbReference type="Proteomes" id="UP000182235">
    <property type="component" value="Unassembled WGS sequence"/>
</dbReference>
<dbReference type="AlphaFoldDB" id="A0A1J9QWY0"/>
<protein>
    <submittedName>
        <fullName evidence="1">Uncharacterized protein</fullName>
    </submittedName>
</protein>
<dbReference type="EMBL" id="LGRN01000003">
    <property type="protein sequence ID" value="OJD19821.1"/>
    <property type="molecule type" value="Genomic_DNA"/>
</dbReference>
<proteinExistence type="predicted"/>
<dbReference type="VEuPathDB" id="FungiDB:AJ78_00180"/>
<dbReference type="STRING" id="1447872.A0A1J9QWY0"/>
<gene>
    <name evidence="1" type="ORF">AJ78_00180</name>
</gene>
<keyword evidence="2" id="KW-1185">Reference proteome</keyword>
<organism evidence="1 2">
    <name type="scientific">Emergomyces pasteurianus Ep9510</name>
    <dbReference type="NCBI Taxonomy" id="1447872"/>
    <lineage>
        <taxon>Eukaryota</taxon>
        <taxon>Fungi</taxon>
        <taxon>Dikarya</taxon>
        <taxon>Ascomycota</taxon>
        <taxon>Pezizomycotina</taxon>
        <taxon>Eurotiomycetes</taxon>
        <taxon>Eurotiomycetidae</taxon>
        <taxon>Onygenales</taxon>
        <taxon>Ajellomycetaceae</taxon>
        <taxon>Emergomyces</taxon>
    </lineage>
</organism>
<reference evidence="1 2" key="1">
    <citation type="submission" date="2015-07" db="EMBL/GenBank/DDBJ databases">
        <title>Emmonsia species relationships and genome sequence.</title>
        <authorList>
            <consortium name="The Broad Institute Genomics Platform"/>
            <person name="Cuomo C.A."/>
            <person name="Munoz J.F."/>
            <person name="Imamovic A."/>
            <person name="Priest M.E."/>
            <person name="Young S."/>
            <person name="Clay O.K."/>
            <person name="McEwen J.G."/>
        </authorList>
    </citation>
    <scope>NUCLEOTIDE SEQUENCE [LARGE SCALE GENOMIC DNA]</scope>
    <source>
        <strain evidence="1 2">UAMH 9510</strain>
    </source>
</reference>
<comment type="caution">
    <text evidence="1">The sequence shown here is derived from an EMBL/GenBank/DDBJ whole genome shotgun (WGS) entry which is preliminary data.</text>
</comment>
<evidence type="ECO:0000313" key="1">
    <source>
        <dbReference type="EMBL" id="OJD19821.1"/>
    </source>
</evidence>
<sequence length="204" mass="22054">MNNLTPVSLDVGESAKIIDGFTPGTAYFEVALSAGAGPNRAPGDVKPSWKWRTALATNQVNGIRDEVDDSGNLELAPPIPFTSGGTTTPRNDCSLGAVVPRDACCPKMDPAVGSCNISLQDFLFLLQLIVTWLPNEDLNDWVIRSCMGAFRFIGKLRSHISSHHGKTSYYQSGNMVLQVQCTLVGRTRIMMKVKKLNIAVDTAA</sequence>
<name>A0A1J9QWY0_9EURO</name>
<dbReference type="OrthoDB" id="4505485at2759"/>
<accession>A0A1J9QWY0</accession>
<evidence type="ECO:0000313" key="2">
    <source>
        <dbReference type="Proteomes" id="UP000182235"/>
    </source>
</evidence>